<gene>
    <name evidence="4" type="ORF">GCM10023169_02830</name>
</gene>
<reference evidence="5" key="1">
    <citation type="journal article" date="2019" name="Int. J. Syst. Evol. Microbiol.">
        <title>The Global Catalogue of Microorganisms (GCM) 10K type strain sequencing project: providing services to taxonomists for standard genome sequencing and annotation.</title>
        <authorList>
            <consortium name="The Broad Institute Genomics Platform"/>
            <consortium name="The Broad Institute Genome Sequencing Center for Infectious Disease"/>
            <person name="Wu L."/>
            <person name="Ma J."/>
        </authorList>
    </citation>
    <scope>NUCLEOTIDE SEQUENCE [LARGE SCALE GENOMIC DNA]</scope>
    <source>
        <strain evidence="5">JCM 17810</strain>
    </source>
</reference>
<dbReference type="SUPFAM" id="SSF56801">
    <property type="entry name" value="Acetyl-CoA synthetase-like"/>
    <property type="match status" value="1"/>
</dbReference>
<dbReference type="Gene3D" id="3.40.50.12780">
    <property type="entry name" value="N-terminal domain of ligase-like"/>
    <property type="match status" value="1"/>
</dbReference>
<dbReference type="PANTHER" id="PTHR43767">
    <property type="entry name" value="LONG-CHAIN-FATTY-ACID--COA LIGASE"/>
    <property type="match status" value="1"/>
</dbReference>
<keyword evidence="5" id="KW-1185">Reference proteome</keyword>
<evidence type="ECO:0000313" key="5">
    <source>
        <dbReference type="Proteomes" id="UP001500622"/>
    </source>
</evidence>
<dbReference type="Pfam" id="PF13193">
    <property type="entry name" value="AMP-binding_C"/>
    <property type="match status" value="1"/>
</dbReference>
<comment type="caution">
    <text evidence="4">The sequence shown here is derived from an EMBL/GenBank/DDBJ whole genome shotgun (WGS) entry which is preliminary data.</text>
</comment>
<protein>
    <submittedName>
        <fullName evidence="4">Acyl-CoA synthetase</fullName>
    </submittedName>
</protein>
<dbReference type="Pfam" id="PF00501">
    <property type="entry name" value="AMP-binding"/>
    <property type="match status" value="1"/>
</dbReference>
<dbReference type="InterPro" id="IPR025110">
    <property type="entry name" value="AMP-bd_C"/>
</dbReference>
<name>A0ABP8KV72_9MICO</name>
<feature type="region of interest" description="Disordered" evidence="1">
    <location>
        <begin position="123"/>
        <end position="148"/>
    </location>
</feature>
<dbReference type="Proteomes" id="UP001500622">
    <property type="component" value="Unassembled WGS sequence"/>
</dbReference>
<dbReference type="InterPro" id="IPR050237">
    <property type="entry name" value="ATP-dep_AMP-bd_enzyme"/>
</dbReference>
<dbReference type="InterPro" id="IPR042099">
    <property type="entry name" value="ANL_N_sf"/>
</dbReference>
<dbReference type="RefSeq" id="WP_345214706.1">
    <property type="nucleotide sequence ID" value="NZ_BAABGN010000001.1"/>
</dbReference>
<feature type="domain" description="AMP-dependent synthetase/ligase" evidence="2">
    <location>
        <begin position="14"/>
        <end position="396"/>
    </location>
</feature>
<dbReference type="EMBL" id="BAABGN010000001">
    <property type="protein sequence ID" value="GAA4415987.1"/>
    <property type="molecule type" value="Genomic_DNA"/>
</dbReference>
<proteinExistence type="predicted"/>
<evidence type="ECO:0000313" key="4">
    <source>
        <dbReference type="EMBL" id="GAA4415987.1"/>
    </source>
</evidence>
<dbReference type="PANTHER" id="PTHR43767:SF1">
    <property type="entry name" value="NONRIBOSOMAL PEPTIDE SYNTHASE PES1 (EUROFUNG)-RELATED"/>
    <property type="match status" value="1"/>
</dbReference>
<evidence type="ECO:0000256" key="1">
    <source>
        <dbReference type="SAM" id="MobiDB-lite"/>
    </source>
</evidence>
<evidence type="ECO:0000259" key="2">
    <source>
        <dbReference type="Pfam" id="PF00501"/>
    </source>
</evidence>
<accession>A0ABP8KV72</accession>
<dbReference type="Gene3D" id="3.30.300.30">
    <property type="match status" value="1"/>
</dbReference>
<organism evidence="4 5">
    <name type="scientific">Georgenia halophila</name>
    <dbReference type="NCBI Taxonomy" id="620889"/>
    <lineage>
        <taxon>Bacteria</taxon>
        <taxon>Bacillati</taxon>
        <taxon>Actinomycetota</taxon>
        <taxon>Actinomycetes</taxon>
        <taxon>Micrococcales</taxon>
        <taxon>Bogoriellaceae</taxon>
        <taxon>Georgenia</taxon>
    </lineage>
</organism>
<feature type="domain" description="AMP-binding enzyme C-terminal" evidence="3">
    <location>
        <begin position="452"/>
        <end position="527"/>
    </location>
</feature>
<evidence type="ECO:0000259" key="3">
    <source>
        <dbReference type="Pfam" id="PF13193"/>
    </source>
</evidence>
<dbReference type="InterPro" id="IPR045851">
    <property type="entry name" value="AMP-bd_C_sf"/>
</dbReference>
<dbReference type="InterPro" id="IPR000873">
    <property type="entry name" value="AMP-dep_synth/lig_dom"/>
</dbReference>
<sequence length="549" mass="58142">MRLGRYSDVLQGIAEASPDRPAIVSRDRRLTYRRLAEEAGAVARYLQQCGVRPGDSVALYCYNRPEFLVVLHACLATGVAPVPINFRYRATELRDLLRDSAARVLVHPASLGSVAAEAASALDRPPARLQLDDDGTEPPAGTNPPDGEAAAAVAYRDVVAEPGELPATPPPGGELRLYTGGTTGRPRAVVWDADHLLEGKLFSIYTLAGLEVPETVEEAVAIAADGTPRVATLPLAPFMHGTALFTSLNTLVLGGTVIVHATPHLDAEEALRQIHDEGATRLVLAGDAVALPLLTVAEQAPAGLGQVRSVLSSGMRLSDETKRRLHALAELSIVDLLAATEGGPFATAVSHGVDDVPAGLRLMADAAVLDDDDAEVQHRVGALGRLAFRGALPKGYLRDEAKTRAAFPVIGGRRYVVPGDWVRVLDDDGHIELLGRGSAVVNTGGEKVYPAEVEQALLDHPYVADAVVFGSPDPRFGEAVTAVVVSAVGASIGLDDLADHLGRRLAGYKKPRHVLVRDSLRRSAHGKVDLASLKQEAAAELLETRQAHR</sequence>